<dbReference type="Proteomes" id="UP000294613">
    <property type="component" value="Unassembled WGS sequence"/>
</dbReference>
<keyword evidence="6" id="KW-1185">Reference proteome</keyword>
<name>A0A4R3JAD4_9FIRM</name>
<evidence type="ECO:0000256" key="1">
    <source>
        <dbReference type="ARBA" id="ARBA00022801"/>
    </source>
</evidence>
<evidence type="ECO:0000313" key="5">
    <source>
        <dbReference type="Proteomes" id="UP000294613"/>
    </source>
</evidence>
<dbReference type="EMBL" id="BHEO01000008">
    <property type="protein sequence ID" value="GBU05205.1"/>
    <property type="molecule type" value="Genomic_DNA"/>
</dbReference>
<dbReference type="AlphaFoldDB" id="A0A4R3JAD4"/>
<dbReference type="PANTHER" id="PTHR30404">
    <property type="entry name" value="N-ACETYLMURAMOYL-L-ALANINE AMIDASE"/>
    <property type="match status" value="1"/>
</dbReference>
<dbReference type="CDD" id="cd02696">
    <property type="entry name" value="MurNAc-LAA"/>
    <property type="match status" value="1"/>
</dbReference>
<dbReference type="GO" id="GO:0008745">
    <property type="term" value="F:N-acetylmuramoyl-L-alanine amidase activity"/>
    <property type="evidence" value="ECO:0007669"/>
    <property type="project" value="InterPro"/>
</dbReference>
<dbReference type="EMBL" id="SLZV01000034">
    <property type="protein sequence ID" value="TCS62026.1"/>
    <property type="molecule type" value="Genomic_DNA"/>
</dbReference>
<dbReference type="GO" id="GO:0030288">
    <property type="term" value="C:outer membrane-bounded periplasmic space"/>
    <property type="evidence" value="ECO:0007669"/>
    <property type="project" value="TreeGrafter"/>
</dbReference>
<dbReference type="SMART" id="SM00646">
    <property type="entry name" value="Ami_3"/>
    <property type="match status" value="1"/>
</dbReference>
<dbReference type="Pfam" id="PF01520">
    <property type="entry name" value="Amidase_3"/>
    <property type="match status" value="1"/>
</dbReference>
<dbReference type="RefSeq" id="WP_116441731.1">
    <property type="nucleotide sequence ID" value="NZ_BHEO01000008.1"/>
</dbReference>
<reference evidence="4 5" key="2">
    <citation type="submission" date="2019-03" db="EMBL/GenBank/DDBJ databases">
        <title>Genomic Encyclopedia of Type Strains, Phase IV (KMG-IV): sequencing the most valuable type-strain genomes for metagenomic binning, comparative biology and taxonomic classification.</title>
        <authorList>
            <person name="Goeker M."/>
        </authorList>
    </citation>
    <scope>NUCLEOTIDE SEQUENCE [LARGE SCALE GENOMIC DNA]</scope>
    <source>
        <strain evidence="4 5">DSM 103426</strain>
    </source>
</reference>
<evidence type="ECO:0000313" key="6">
    <source>
        <dbReference type="Proteomes" id="UP000702954"/>
    </source>
</evidence>
<gene>
    <name evidence="4" type="ORF">EDD74_13418</name>
    <name evidence="3" type="ORF">FAEUMB_17460</name>
</gene>
<comment type="caution">
    <text evidence="4">The sequence shown here is derived from an EMBL/GenBank/DDBJ whole genome shotgun (WGS) entry which is preliminary data.</text>
</comment>
<dbReference type="Proteomes" id="UP000702954">
    <property type="component" value="Unassembled WGS sequence"/>
</dbReference>
<dbReference type="GO" id="GO:0009253">
    <property type="term" value="P:peptidoglycan catabolic process"/>
    <property type="evidence" value="ECO:0007669"/>
    <property type="project" value="InterPro"/>
</dbReference>
<evidence type="ECO:0000259" key="2">
    <source>
        <dbReference type="SMART" id="SM00646"/>
    </source>
</evidence>
<reference evidence="3 6" key="1">
    <citation type="journal article" date="2018" name="Int. J. Syst. Evol. Microbiol.">
        <title>Draft Genome Sequence of Faecalimonas umbilicata JCM 30896T, an Acetate-Producing Bacterium Isolated from Human Feces.</title>
        <authorList>
            <person name="Sakamoto M."/>
            <person name="Ikeyama N."/>
            <person name="Yuki M."/>
            <person name="Ohkuma M."/>
        </authorList>
    </citation>
    <scope>NUCLEOTIDE SEQUENCE [LARGE SCALE GENOMIC DNA]</scope>
    <source>
        <strain evidence="3 6">EGH7</strain>
    </source>
</reference>
<sequence>MKIGLRGGHSPYCKGAMGILDEQAEVRKIYTELKPMLEAKGHAVIDCNSNANNVNAELAEGTNKANANNCDVYYTLHMNASKDGSGNGIECWMYDASNADMNQIADQICKNFKSKGYYNRGKKFNTGYHDLRESAMPAMIIETMFCDNAGDAGRYGSLTAKGIAQLIAEGIDKKAVSGATDVSKPRPENSIVPGAGGLKELGKVDIYSAGFTDRWWPEVKNATDWVGAGDGLPLRYLGFRVTKGSIKVRVYTEASGWLPYIIFGQSYNTNDLDNGVVGDGSPIQAIEMEYLTPAGYKYKYVKYCVSDINNTSFYPAQVDNQRGGGQDGYAGVIGVAADKLITEIV</sequence>
<proteinExistence type="predicted"/>
<dbReference type="InterPro" id="IPR050695">
    <property type="entry name" value="N-acetylmuramoyl_amidase_3"/>
</dbReference>
<organism evidence="4 5">
    <name type="scientific">Faecalimonas umbilicata</name>
    <dbReference type="NCBI Taxonomy" id="1912855"/>
    <lineage>
        <taxon>Bacteria</taxon>
        <taxon>Bacillati</taxon>
        <taxon>Bacillota</taxon>
        <taxon>Clostridia</taxon>
        <taxon>Lachnospirales</taxon>
        <taxon>Lachnospiraceae</taxon>
        <taxon>Faecalimonas</taxon>
    </lineage>
</organism>
<dbReference type="Gene3D" id="3.40.630.40">
    <property type="entry name" value="Zn-dependent exopeptidases"/>
    <property type="match status" value="1"/>
</dbReference>
<evidence type="ECO:0000313" key="3">
    <source>
        <dbReference type="EMBL" id="GBU05205.1"/>
    </source>
</evidence>
<protein>
    <submittedName>
        <fullName evidence="4">N-acetylmuramoyl-L-alanine amidase</fullName>
    </submittedName>
</protein>
<keyword evidence="1" id="KW-0378">Hydrolase</keyword>
<accession>A0A4R3JAD4</accession>
<dbReference type="PANTHER" id="PTHR30404:SF0">
    <property type="entry name" value="N-ACETYLMURAMOYL-L-ALANINE AMIDASE AMIC"/>
    <property type="match status" value="1"/>
</dbReference>
<dbReference type="InterPro" id="IPR002508">
    <property type="entry name" value="MurNAc-LAA_cat"/>
</dbReference>
<feature type="domain" description="MurNAc-LAA" evidence="2">
    <location>
        <begin position="62"/>
        <end position="172"/>
    </location>
</feature>
<evidence type="ECO:0000313" key="4">
    <source>
        <dbReference type="EMBL" id="TCS62026.1"/>
    </source>
</evidence>
<dbReference type="SUPFAM" id="SSF53187">
    <property type="entry name" value="Zn-dependent exopeptidases"/>
    <property type="match status" value="1"/>
</dbReference>